<dbReference type="PANTHER" id="PTHR10993">
    <property type="entry name" value="OCTANOYLTRANSFERASE"/>
    <property type="match status" value="1"/>
</dbReference>
<dbReference type="Proteomes" id="UP001175000">
    <property type="component" value="Unassembled WGS sequence"/>
</dbReference>
<dbReference type="EMBL" id="JAULSU010000001">
    <property type="protein sequence ID" value="KAK0632198.1"/>
    <property type="molecule type" value="Genomic_DNA"/>
</dbReference>
<dbReference type="EC" id="2.3.1.181" evidence="3"/>
<dbReference type="GO" id="GO:0009249">
    <property type="term" value="P:protein lipoylation"/>
    <property type="evidence" value="ECO:0007669"/>
    <property type="project" value="InterPro"/>
</dbReference>
<dbReference type="Gene3D" id="3.30.930.10">
    <property type="entry name" value="Bira Bifunctional Protein, Domain 2"/>
    <property type="match status" value="1"/>
</dbReference>
<feature type="domain" description="BPL/LPL catalytic" evidence="6">
    <location>
        <begin position="59"/>
        <end position="298"/>
    </location>
</feature>
<evidence type="ECO:0000256" key="1">
    <source>
        <dbReference type="ARBA" id="ARBA00004821"/>
    </source>
</evidence>
<dbReference type="PANTHER" id="PTHR10993:SF7">
    <property type="entry name" value="LIPOYLTRANSFERASE 2, MITOCHONDRIAL-RELATED"/>
    <property type="match status" value="1"/>
</dbReference>
<dbReference type="PROSITE" id="PS51733">
    <property type="entry name" value="BPL_LPL_CATALYTIC"/>
    <property type="match status" value="1"/>
</dbReference>
<dbReference type="Pfam" id="PF21948">
    <property type="entry name" value="LplA-B_cat"/>
    <property type="match status" value="1"/>
</dbReference>
<evidence type="ECO:0000259" key="6">
    <source>
        <dbReference type="PROSITE" id="PS51733"/>
    </source>
</evidence>
<sequence length="336" mass="36456">MRLQHWHLPHRAPSLYPPYSLASRVQEHLRRRQLDFKDAACPAAPPPGVTAAQRLPPRHPPPPTLLSFTPMPTYTLGRRQTAPLTDHEAARLEAPLRIILPEKGDRPPSAPPVPPPAPLPVAVLHSPRGGQTTYHGPGQAVLWPVLDLKSPDHKQFTVRCYSRLLEHTTISALRNLFGLTAFTTEDPGVWVSPVSPNPQALRDPAKIAALGVHLRRHVTALGTAINIAMPSADVLSEEMNPWARIVACGLEGKVVTSVAAEVDGGLPSLDDRLGGRVREEAVAASWAGELARRICVDGVDAAKHEDMLALVTEILSRSGDTTPEEAEYVTGLQRLL</sequence>
<dbReference type="AlphaFoldDB" id="A0AA40CCC3"/>
<keyword evidence="8" id="KW-1185">Reference proteome</keyword>
<dbReference type="InterPro" id="IPR004143">
    <property type="entry name" value="BPL_LPL_catalytic"/>
</dbReference>
<name>A0AA40CCC3_9PEZI</name>
<dbReference type="InterPro" id="IPR045864">
    <property type="entry name" value="aa-tRNA-synth_II/BPL/LPL"/>
</dbReference>
<evidence type="ECO:0000256" key="3">
    <source>
        <dbReference type="ARBA" id="ARBA00012334"/>
    </source>
</evidence>
<comment type="pathway">
    <text evidence="1">Protein modification; protein lipoylation via endogenous pathway; protein N(6)-(lipoyl)lysine from octanoyl-[acyl-carrier-protein]: step 1/2.</text>
</comment>
<comment type="caution">
    <text evidence="7">The sequence shown here is derived from an EMBL/GenBank/DDBJ whole genome shotgun (WGS) entry which is preliminary data.</text>
</comment>
<dbReference type="SUPFAM" id="SSF55681">
    <property type="entry name" value="Class II aaRS and biotin synthetases"/>
    <property type="match status" value="1"/>
</dbReference>
<dbReference type="GO" id="GO:0033819">
    <property type="term" value="F:lipoyl(octanoyl) transferase activity"/>
    <property type="evidence" value="ECO:0007669"/>
    <property type="project" value="UniProtKB-EC"/>
</dbReference>
<organism evidence="7 8">
    <name type="scientific">Immersiella caudata</name>
    <dbReference type="NCBI Taxonomy" id="314043"/>
    <lineage>
        <taxon>Eukaryota</taxon>
        <taxon>Fungi</taxon>
        <taxon>Dikarya</taxon>
        <taxon>Ascomycota</taxon>
        <taxon>Pezizomycotina</taxon>
        <taxon>Sordariomycetes</taxon>
        <taxon>Sordariomycetidae</taxon>
        <taxon>Sordariales</taxon>
        <taxon>Lasiosphaeriaceae</taxon>
        <taxon>Immersiella</taxon>
    </lineage>
</organism>
<gene>
    <name evidence="7" type="ORF">B0T14DRAFT_415337</name>
</gene>
<evidence type="ECO:0000256" key="5">
    <source>
        <dbReference type="ARBA" id="ARBA00023315"/>
    </source>
</evidence>
<accession>A0AA40CCC3</accession>
<comment type="similarity">
    <text evidence="2">Belongs to the LipB family.</text>
</comment>
<evidence type="ECO:0000313" key="8">
    <source>
        <dbReference type="Proteomes" id="UP001175000"/>
    </source>
</evidence>
<evidence type="ECO:0000256" key="4">
    <source>
        <dbReference type="ARBA" id="ARBA00022679"/>
    </source>
</evidence>
<protein>
    <recommendedName>
        <fullName evidence="3">lipoyl(octanoyl) transferase</fullName>
        <ecNumber evidence="3">2.3.1.181</ecNumber>
    </recommendedName>
</protein>
<dbReference type="NCBIfam" id="TIGR00214">
    <property type="entry name" value="lipB"/>
    <property type="match status" value="1"/>
</dbReference>
<proteinExistence type="inferred from homology"/>
<keyword evidence="4" id="KW-0808">Transferase</keyword>
<reference evidence="7" key="1">
    <citation type="submission" date="2023-06" db="EMBL/GenBank/DDBJ databases">
        <title>Genome-scale phylogeny and comparative genomics of the fungal order Sordariales.</title>
        <authorList>
            <consortium name="Lawrence Berkeley National Laboratory"/>
            <person name="Hensen N."/>
            <person name="Bonometti L."/>
            <person name="Westerberg I."/>
            <person name="Brannstrom I.O."/>
            <person name="Guillou S."/>
            <person name="Cros-Aarteil S."/>
            <person name="Calhoun S."/>
            <person name="Haridas S."/>
            <person name="Kuo A."/>
            <person name="Mondo S."/>
            <person name="Pangilinan J."/>
            <person name="Riley R."/>
            <person name="Labutti K."/>
            <person name="Andreopoulos B."/>
            <person name="Lipzen A."/>
            <person name="Chen C."/>
            <person name="Yanf M."/>
            <person name="Daum C."/>
            <person name="Ng V."/>
            <person name="Clum A."/>
            <person name="Steindorff A."/>
            <person name="Ohm R."/>
            <person name="Martin F."/>
            <person name="Silar P."/>
            <person name="Natvig D."/>
            <person name="Lalanne C."/>
            <person name="Gautier V."/>
            <person name="Ament-Velasquez S.L."/>
            <person name="Kruys A."/>
            <person name="Hutchinson M.I."/>
            <person name="Powell A.J."/>
            <person name="Barry K."/>
            <person name="Miller A.N."/>
            <person name="Grigoriev I.V."/>
            <person name="Debuchy R."/>
            <person name="Gladieux P."/>
            <person name="Thoren M.H."/>
            <person name="Johannesson H."/>
        </authorList>
    </citation>
    <scope>NUCLEOTIDE SEQUENCE</scope>
    <source>
        <strain evidence="7">CBS 606.72</strain>
    </source>
</reference>
<evidence type="ECO:0000313" key="7">
    <source>
        <dbReference type="EMBL" id="KAK0632198.1"/>
    </source>
</evidence>
<evidence type="ECO:0000256" key="2">
    <source>
        <dbReference type="ARBA" id="ARBA00007907"/>
    </source>
</evidence>
<keyword evidence="5" id="KW-0012">Acyltransferase</keyword>
<dbReference type="InterPro" id="IPR000544">
    <property type="entry name" value="Octanoyltransferase"/>
</dbReference>